<name>D1B1X9_SULD5</name>
<accession>D1B1X9</accession>
<keyword evidence="1" id="KW-0472">Membrane</keyword>
<dbReference type="eggNOG" id="ENOG502ZNGJ">
    <property type="taxonomic scope" value="Bacteria"/>
</dbReference>
<keyword evidence="1" id="KW-0812">Transmembrane</keyword>
<evidence type="ECO:0000313" key="3">
    <source>
        <dbReference type="Proteomes" id="UP000002222"/>
    </source>
</evidence>
<dbReference type="EMBL" id="CP001816">
    <property type="protein sequence ID" value="ACZ12099.1"/>
    <property type="molecule type" value="Genomic_DNA"/>
</dbReference>
<dbReference type="AlphaFoldDB" id="D1B1X9"/>
<reference evidence="2 3" key="2">
    <citation type="journal article" date="2010" name="Stand. Genomic Sci.">
        <title>Complete genome sequence of Sulfurospirillum deleyianum type strain (5175).</title>
        <authorList>
            <person name="Sikorski J."/>
            <person name="Lapidus A."/>
            <person name="Copeland A."/>
            <person name="Glavina Del Rio T."/>
            <person name="Nolan M."/>
            <person name="Lucas S."/>
            <person name="Chen F."/>
            <person name="Tice H."/>
            <person name="Cheng J.F."/>
            <person name="Saunders E."/>
            <person name="Bruce D."/>
            <person name="Goodwin L."/>
            <person name="Pitluck S."/>
            <person name="Ovchinnikova G."/>
            <person name="Pati A."/>
            <person name="Ivanova N."/>
            <person name="Mavromatis K."/>
            <person name="Chen A."/>
            <person name="Palaniappan K."/>
            <person name="Chain P."/>
            <person name="Land M."/>
            <person name="Hauser L."/>
            <person name="Chang Y.J."/>
            <person name="Jeffries C.D."/>
            <person name="Brettin T."/>
            <person name="Detter J.C."/>
            <person name="Han C."/>
            <person name="Rohde M."/>
            <person name="Lang E."/>
            <person name="Spring S."/>
            <person name="Goker M."/>
            <person name="Bristow J."/>
            <person name="Eisen J.A."/>
            <person name="Markowitz V."/>
            <person name="Hugenholtz P."/>
            <person name="Kyrpides N.C."/>
            <person name="Klenk H.P."/>
        </authorList>
    </citation>
    <scope>NUCLEOTIDE SEQUENCE [LARGE SCALE GENOMIC DNA]</scope>
    <source>
        <strain evidence="3">ATCC 51133 / DSM 6946 / 5175</strain>
    </source>
</reference>
<sequence>MEQFGYDNGKINVLLEEKMRRFLMRMSFGLILASLVLNAVLVVLFSWTYTALTQETLIATVSFSKPYDSSGFHIAHLSGEDGKVVGDFKIYGEQWRIDAKFMKMKYWSNLLKLDSRYVLERFEGRYKKSEDQNNQQKLSHDLGENTLLDHFTLLGWNPFVDIEYGSSVYQEITLNQRFEIYKTPTGFVVRRVPLVQGANTMQK</sequence>
<dbReference type="RefSeq" id="WP_012856857.1">
    <property type="nucleotide sequence ID" value="NC_013512.1"/>
</dbReference>
<dbReference type="STRING" id="525898.Sdel_1074"/>
<dbReference type="Proteomes" id="UP000002222">
    <property type="component" value="Chromosome"/>
</dbReference>
<evidence type="ECO:0000313" key="2">
    <source>
        <dbReference type="EMBL" id="ACZ12099.1"/>
    </source>
</evidence>
<evidence type="ECO:0000256" key="1">
    <source>
        <dbReference type="SAM" id="Phobius"/>
    </source>
</evidence>
<feature type="transmembrane region" description="Helical" evidence="1">
    <location>
        <begin position="28"/>
        <end position="49"/>
    </location>
</feature>
<proteinExistence type="predicted"/>
<gene>
    <name evidence="2" type="ordered locus">Sdel_1074</name>
</gene>
<keyword evidence="3" id="KW-1185">Reference proteome</keyword>
<reference evidence="3" key="1">
    <citation type="submission" date="2009-11" db="EMBL/GenBank/DDBJ databases">
        <title>The complete genome of Sulfurospirillum deleyianum DSM 6946.</title>
        <authorList>
            <consortium name="US DOE Joint Genome Institute (JGI-PGF)"/>
            <person name="Lucas S."/>
            <person name="Copeland A."/>
            <person name="Lapidus A."/>
            <person name="Glavina del Rio T."/>
            <person name="Dalin E."/>
            <person name="Tice H."/>
            <person name="Bruce D."/>
            <person name="Goodwin L."/>
            <person name="Pitluck S."/>
            <person name="Kyrpides N."/>
            <person name="Mavromatis K."/>
            <person name="Ivanova N."/>
            <person name="Ovchinnikova G."/>
            <person name="Munk A.C."/>
            <person name="Lu M."/>
            <person name="Brettin T."/>
            <person name="Detter J.C."/>
            <person name="Han C."/>
            <person name="Tapia R."/>
            <person name="Larimer F."/>
            <person name="Land M."/>
            <person name="Hauser L."/>
            <person name="Markowitz V."/>
            <person name="Cheng J.F."/>
            <person name="Hugenholtz P."/>
            <person name="Woyke T."/>
            <person name="Wu D."/>
            <person name="Aumann P."/>
            <person name="Schneider S."/>
            <person name="Lang E."/>
            <person name="Spring S."/>
            <person name="Klenk H.P."/>
            <person name="Eisen J.A."/>
        </authorList>
    </citation>
    <scope>NUCLEOTIDE SEQUENCE [LARGE SCALE GENOMIC DNA]</scope>
    <source>
        <strain evidence="3">ATCC 51133 / DSM 6946 / 5175</strain>
    </source>
</reference>
<keyword evidence="1" id="KW-1133">Transmembrane helix</keyword>
<protein>
    <submittedName>
        <fullName evidence="2">Uncharacterized protein</fullName>
    </submittedName>
</protein>
<dbReference type="HOGENOM" id="CLU_1460584_0_0_7"/>
<dbReference type="KEGG" id="sdl:Sdel_1074"/>
<organism evidence="2 3">
    <name type="scientific">Sulfurospirillum deleyianum (strain ATCC 51133 / DSM 6946 / 5175)</name>
    <dbReference type="NCBI Taxonomy" id="525898"/>
    <lineage>
        <taxon>Bacteria</taxon>
        <taxon>Pseudomonadati</taxon>
        <taxon>Campylobacterota</taxon>
        <taxon>Epsilonproteobacteria</taxon>
        <taxon>Campylobacterales</taxon>
        <taxon>Sulfurospirillaceae</taxon>
        <taxon>Sulfurospirillum</taxon>
    </lineage>
</organism>